<dbReference type="NCBIfam" id="TIGR01657">
    <property type="entry name" value="P-ATPase-V"/>
    <property type="match status" value="1"/>
</dbReference>
<keyword evidence="6" id="KW-0547">Nucleotide-binding</keyword>
<dbReference type="InterPro" id="IPR023299">
    <property type="entry name" value="ATPase_P-typ_cyto_dom_N"/>
</dbReference>
<evidence type="ECO:0000256" key="12">
    <source>
        <dbReference type="ARBA" id="ARBA00023136"/>
    </source>
</evidence>
<name>A0AA88YHZ0_PINIB</name>
<dbReference type="GO" id="GO:0016887">
    <property type="term" value="F:ATP hydrolysis activity"/>
    <property type="evidence" value="ECO:0007669"/>
    <property type="project" value="InterPro"/>
</dbReference>
<evidence type="ECO:0000313" key="16">
    <source>
        <dbReference type="EMBL" id="KAK3105212.1"/>
    </source>
</evidence>
<evidence type="ECO:0000256" key="1">
    <source>
        <dbReference type="ARBA" id="ARBA00004107"/>
    </source>
</evidence>
<dbReference type="InterPro" id="IPR036412">
    <property type="entry name" value="HAD-like_sf"/>
</dbReference>
<keyword evidence="7" id="KW-0967">Endosome</keyword>
<dbReference type="InterPro" id="IPR001757">
    <property type="entry name" value="P_typ_ATPase"/>
</dbReference>
<dbReference type="InterPro" id="IPR059000">
    <property type="entry name" value="ATPase_P-type_domA"/>
</dbReference>
<dbReference type="InterPro" id="IPR006544">
    <property type="entry name" value="P-type_TPase_V"/>
</dbReference>
<evidence type="ECO:0000256" key="2">
    <source>
        <dbReference type="ARBA" id="ARBA00006000"/>
    </source>
</evidence>
<dbReference type="PANTHER" id="PTHR45630">
    <property type="entry name" value="CATION-TRANSPORTING ATPASE-RELATED"/>
    <property type="match status" value="1"/>
</dbReference>
<feature type="transmembrane region" description="Helical" evidence="14">
    <location>
        <begin position="885"/>
        <end position="909"/>
    </location>
</feature>
<organism evidence="16 17">
    <name type="scientific">Pinctada imbricata</name>
    <name type="common">Atlantic pearl-oyster</name>
    <name type="synonym">Pinctada martensii</name>
    <dbReference type="NCBI Taxonomy" id="66713"/>
    <lineage>
        <taxon>Eukaryota</taxon>
        <taxon>Metazoa</taxon>
        <taxon>Spiralia</taxon>
        <taxon>Lophotrochozoa</taxon>
        <taxon>Mollusca</taxon>
        <taxon>Bivalvia</taxon>
        <taxon>Autobranchia</taxon>
        <taxon>Pteriomorphia</taxon>
        <taxon>Pterioida</taxon>
        <taxon>Pterioidea</taxon>
        <taxon>Pteriidae</taxon>
        <taxon>Pinctada</taxon>
    </lineage>
</organism>
<keyword evidence="12 14" id="KW-0472">Membrane</keyword>
<dbReference type="SUPFAM" id="SSF81665">
    <property type="entry name" value="Calcium ATPase, transmembrane domain M"/>
    <property type="match status" value="1"/>
</dbReference>
<dbReference type="GO" id="GO:0015203">
    <property type="term" value="F:polyamine transmembrane transporter activity"/>
    <property type="evidence" value="ECO:0007669"/>
    <property type="project" value="TreeGrafter"/>
</dbReference>
<dbReference type="Pfam" id="PF00122">
    <property type="entry name" value="E1-E2_ATPase"/>
    <property type="match status" value="1"/>
</dbReference>
<evidence type="ECO:0000256" key="3">
    <source>
        <dbReference type="ARBA" id="ARBA00022553"/>
    </source>
</evidence>
<dbReference type="GO" id="GO:0031902">
    <property type="term" value="C:late endosome membrane"/>
    <property type="evidence" value="ECO:0007669"/>
    <property type="project" value="UniProtKB-SubCell"/>
</dbReference>
<feature type="transmembrane region" description="Helical" evidence="14">
    <location>
        <begin position="706"/>
        <end position="725"/>
    </location>
</feature>
<accession>A0AA88YHZ0</accession>
<evidence type="ECO:0000313" key="17">
    <source>
        <dbReference type="Proteomes" id="UP001186944"/>
    </source>
</evidence>
<dbReference type="PANTHER" id="PTHR45630:SF8">
    <property type="entry name" value="CATION-TRANSPORTING ATPASE"/>
    <property type="match status" value="1"/>
</dbReference>
<dbReference type="InterPro" id="IPR018303">
    <property type="entry name" value="ATPase_P-typ_P_site"/>
</dbReference>
<dbReference type="PROSITE" id="PS00154">
    <property type="entry name" value="ATPASE_E1_E2"/>
    <property type="match status" value="1"/>
</dbReference>
<reference evidence="16" key="1">
    <citation type="submission" date="2019-08" db="EMBL/GenBank/DDBJ databases">
        <title>The improved chromosome-level genome for the pearl oyster Pinctada fucata martensii using PacBio sequencing and Hi-C.</title>
        <authorList>
            <person name="Zheng Z."/>
        </authorList>
    </citation>
    <scope>NUCLEOTIDE SEQUENCE</scope>
    <source>
        <strain evidence="16">ZZ-2019</strain>
        <tissue evidence="16">Adductor muscle</tissue>
    </source>
</reference>
<gene>
    <name evidence="16" type="ORF">FSP39_019931</name>
</gene>
<dbReference type="SFLD" id="SFLDS00003">
    <property type="entry name" value="Haloacid_Dehalogenase"/>
    <property type="match status" value="1"/>
</dbReference>
<dbReference type="GO" id="GO:0046872">
    <property type="term" value="F:metal ion binding"/>
    <property type="evidence" value="ECO:0007669"/>
    <property type="project" value="UniProtKB-KW"/>
</dbReference>
<dbReference type="EMBL" id="VSWD01000004">
    <property type="protein sequence ID" value="KAK3105212.1"/>
    <property type="molecule type" value="Genomic_DNA"/>
</dbReference>
<dbReference type="SFLD" id="SFLDG00002">
    <property type="entry name" value="C1.7:_P-type_atpase_like"/>
    <property type="match status" value="1"/>
</dbReference>
<dbReference type="SFLD" id="SFLDF00027">
    <property type="entry name" value="p-type_atpase"/>
    <property type="match status" value="1"/>
</dbReference>
<evidence type="ECO:0000256" key="5">
    <source>
        <dbReference type="ARBA" id="ARBA00022723"/>
    </source>
</evidence>
<keyword evidence="3" id="KW-0597">Phosphoprotein</keyword>
<feature type="transmembrane region" description="Helical" evidence="14">
    <location>
        <begin position="846"/>
        <end position="865"/>
    </location>
</feature>
<feature type="transmembrane region" description="Helical" evidence="14">
    <location>
        <begin position="224"/>
        <end position="251"/>
    </location>
</feature>
<comment type="catalytic activity">
    <reaction evidence="13">
        <text>ATP + H2O = ADP + phosphate + H(+)</text>
        <dbReference type="Rhea" id="RHEA:13065"/>
        <dbReference type="ChEBI" id="CHEBI:15377"/>
        <dbReference type="ChEBI" id="CHEBI:15378"/>
        <dbReference type="ChEBI" id="CHEBI:30616"/>
        <dbReference type="ChEBI" id="CHEBI:43474"/>
        <dbReference type="ChEBI" id="CHEBI:456216"/>
    </reaction>
</comment>
<dbReference type="CDD" id="cd07542">
    <property type="entry name" value="P-type_ATPase_cation"/>
    <property type="match status" value="1"/>
</dbReference>
<dbReference type="Gene3D" id="2.70.150.10">
    <property type="entry name" value="Calcium-transporting ATPase, cytoplasmic transduction domain A"/>
    <property type="match status" value="1"/>
</dbReference>
<dbReference type="Pfam" id="PF13246">
    <property type="entry name" value="Cation_ATPase"/>
    <property type="match status" value="1"/>
</dbReference>
<dbReference type="InterPro" id="IPR047821">
    <property type="entry name" value="P5B-type_ATPase"/>
</dbReference>
<evidence type="ECO:0000256" key="11">
    <source>
        <dbReference type="ARBA" id="ARBA00022989"/>
    </source>
</evidence>
<dbReference type="Gene3D" id="3.40.1110.10">
    <property type="entry name" value="Calcium-transporting ATPase, cytoplasmic domain N"/>
    <property type="match status" value="1"/>
</dbReference>
<dbReference type="InterPro" id="IPR008250">
    <property type="entry name" value="ATPase_P-typ_transduc_dom_A_sf"/>
</dbReference>
<sequence>MNPFYVFQMCSIILWSLDQYYIYAGCILFISLVSVGVSLYETKRQSQTLHDMVKIEDIKVTVCRGETEYVDIPNDHLVPGDVIVIPQHGCLLTCDAVLKSGTCIVNESMLTGESVPVTKTPLTSQEDDEIYSPDTHKRHTLFSGTKVLQTRYYGNTKVLAVVVRTGFRTAKGDLVRAILFPKPLDIKFYQDAMKFILFLACMAALGMTYSVINYVKQGIYPTKILLRVLDIVTIIVPPALPAAMTVGTVYAQSRLKKTGIYCISPPRINFCGRIDVFCFDKTGTLTEDGLDMFGVLPVQSKSFCGVQTDPAHLDRGAFLTCMATCHSLTIIEGEISGDPLDLIMFNSTKWVMEEPGADSSKYDTIMPTVVRPCTRDTFAEDKAPMEVGIIRQFTFSSSMQRMSVITKTLSEDGMELYCKGAPEKVASLCTPDSVPEEFHDVLHRYTIQGFRVIALAYKKLDPSLLWHQAQRISRDRVEFDMNFLGLMILQNKLKPQTKPVIHKLMRANIRTVMVTGDMIKTAISVARNCGIIPKKDGVVIVEASPPDNHNPAKIEWIKAEEPGDSSDLLDSSETDDSIVQMEEYSIPNNFHFAVSGKSFAVLHSHFPEYIPRVCVKGSIFARMSPDQKCQLIEKLQELGYQVGMCGDGANDCEALKAAHAGISLSEAEASVAAPFTSSIPHIECVLTVIKEGRAALVTSFGCFKYMALYSFIQFISVLILYAYDANLSDMQYLYVDLVITTSIAVLMGYSRAYNKVVALRPPGSLVKAINIMSIIAQVVLALAFQLGAFFYLQAQEWYVPVKKDMDADNYYCWETTVVFLVSTYQYIASAFVFSRGPPFREPIYKNIPYLLTLAALFLFSTYVILFPFGPLLKFFYIMPLQEKTLGFRGVILGLSLGYIVAACIIEYVITDASCTDRNLQNCSKNCCRKKDEDTNNFKYIQDQMHISDWSPAGQVTYAALEEEERDIQRIEEDFMSSHGQIN</sequence>
<dbReference type="FunFam" id="3.40.1110.10:FF:000026">
    <property type="entry name" value="Cation-transporting ATPase"/>
    <property type="match status" value="1"/>
</dbReference>
<feature type="transmembrane region" description="Helical" evidence="14">
    <location>
        <begin position="20"/>
        <end position="40"/>
    </location>
</feature>
<feature type="transmembrane region" description="Helical" evidence="14">
    <location>
        <begin position="731"/>
        <end position="750"/>
    </location>
</feature>
<evidence type="ECO:0000256" key="4">
    <source>
        <dbReference type="ARBA" id="ARBA00022692"/>
    </source>
</evidence>
<dbReference type="GO" id="GO:0015662">
    <property type="term" value="F:P-type ion transporter activity"/>
    <property type="evidence" value="ECO:0007669"/>
    <property type="project" value="InterPro"/>
</dbReference>
<dbReference type="FunFam" id="3.40.50.1000:FF:000045">
    <property type="entry name" value="Cation-transporting ATPase"/>
    <property type="match status" value="1"/>
</dbReference>
<dbReference type="GO" id="GO:0019829">
    <property type="term" value="F:ATPase-coupled monoatomic cation transmembrane transporter activity"/>
    <property type="evidence" value="ECO:0007669"/>
    <property type="project" value="InterPro"/>
</dbReference>
<evidence type="ECO:0000256" key="14">
    <source>
        <dbReference type="SAM" id="Phobius"/>
    </source>
</evidence>
<protein>
    <recommendedName>
        <fullName evidence="15">P-type ATPase A domain-containing protein</fullName>
    </recommendedName>
</protein>
<evidence type="ECO:0000259" key="15">
    <source>
        <dbReference type="Pfam" id="PF00122"/>
    </source>
</evidence>
<dbReference type="InterPro" id="IPR023214">
    <property type="entry name" value="HAD_sf"/>
</dbReference>
<dbReference type="InterPro" id="IPR023298">
    <property type="entry name" value="ATPase_P-typ_TM_dom_sf"/>
</dbReference>
<keyword evidence="10" id="KW-1278">Translocase</keyword>
<proteinExistence type="inferred from homology"/>
<dbReference type="SUPFAM" id="SSF81653">
    <property type="entry name" value="Calcium ATPase, transduction domain A"/>
    <property type="match status" value="1"/>
</dbReference>
<dbReference type="Proteomes" id="UP001186944">
    <property type="component" value="Unassembled WGS sequence"/>
</dbReference>
<evidence type="ECO:0000256" key="9">
    <source>
        <dbReference type="ARBA" id="ARBA00022842"/>
    </source>
</evidence>
<feature type="transmembrane region" description="Helical" evidence="14">
    <location>
        <begin position="813"/>
        <end position="834"/>
    </location>
</feature>
<keyword evidence="9" id="KW-0460">Magnesium</keyword>
<comment type="subcellular location">
    <subcellularLocation>
        <location evidence="1">Late endosome membrane</location>
        <topology evidence="1">Multi-pass membrane protein</topology>
    </subcellularLocation>
</comment>
<evidence type="ECO:0000256" key="10">
    <source>
        <dbReference type="ARBA" id="ARBA00022967"/>
    </source>
</evidence>
<feature type="domain" description="P-type ATPase A" evidence="15">
    <location>
        <begin position="57"/>
        <end position="178"/>
    </location>
</feature>
<feature type="transmembrane region" description="Helical" evidence="14">
    <location>
        <begin position="771"/>
        <end position="793"/>
    </location>
</feature>
<dbReference type="InterPro" id="IPR044492">
    <property type="entry name" value="P_typ_ATPase_HD_dom"/>
</dbReference>
<keyword evidence="5" id="KW-0479">Metal-binding</keyword>
<dbReference type="PRINTS" id="PR00121">
    <property type="entry name" value="NAKATPASE"/>
</dbReference>
<comment type="similarity">
    <text evidence="2">Belongs to the cation transport ATPase (P-type) (TC 3.A.3) family. Type V subfamily.</text>
</comment>
<evidence type="ECO:0000256" key="13">
    <source>
        <dbReference type="ARBA" id="ARBA00049360"/>
    </source>
</evidence>
<keyword evidence="4 14" id="KW-0812">Transmembrane</keyword>
<dbReference type="SUPFAM" id="SSF56784">
    <property type="entry name" value="HAD-like"/>
    <property type="match status" value="1"/>
</dbReference>
<dbReference type="PROSITE" id="PS01229">
    <property type="entry name" value="COF_2"/>
    <property type="match status" value="1"/>
</dbReference>
<dbReference type="GO" id="GO:0005524">
    <property type="term" value="F:ATP binding"/>
    <property type="evidence" value="ECO:0007669"/>
    <property type="project" value="UniProtKB-KW"/>
</dbReference>
<evidence type="ECO:0000256" key="8">
    <source>
        <dbReference type="ARBA" id="ARBA00022840"/>
    </source>
</evidence>
<keyword evidence="11 14" id="KW-1133">Transmembrane helix</keyword>
<dbReference type="AlphaFoldDB" id="A0AA88YHZ0"/>
<evidence type="ECO:0000256" key="6">
    <source>
        <dbReference type="ARBA" id="ARBA00022741"/>
    </source>
</evidence>
<comment type="caution">
    <text evidence="16">The sequence shown here is derived from an EMBL/GenBank/DDBJ whole genome shotgun (WGS) entry which is preliminary data.</text>
</comment>
<keyword evidence="17" id="KW-1185">Reference proteome</keyword>
<dbReference type="NCBIfam" id="TIGR01494">
    <property type="entry name" value="ATPase_P-type"/>
    <property type="match status" value="2"/>
</dbReference>
<dbReference type="GO" id="GO:0006874">
    <property type="term" value="P:intracellular calcium ion homeostasis"/>
    <property type="evidence" value="ECO:0007669"/>
    <property type="project" value="TreeGrafter"/>
</dbReference>
<dbReference type="FunFam" id="1.20.1110.10:FF:000023">
    <property type="entry name" value="Cation-transporting ATPase"/>
    <property type="match status" value="1"/>
</dbReference>
<dbReference type="PRINTS" id="PR00119">
    <property type="entry name" value="CATATPASE"/>
</dbReference>
<feature type="transmembrane region" description="Helical" evidence="14">
    <location>
        <begin position="192"/>
        <end position="212"/>
    </location>
</feature>
<keyword evidence="8" id="KW-0067">ATP-binding</keyword>
<dbReference type="Gene3D" id="3.40.50.1000">
    <property type="entry name" value="HAD superfamily/HAD-like"/>
    <property type="match status" value="1"/>
</dbReference>
<evidence type="ECO:0000256" key="7">
    <source>
        <dbReference type="ARBA" id="ARBA00022753"/>
    </source>
</evidence>